<feature type="compositionally biased region" description="Acidic residues" evidence="1">
    <location>
        <begin position="56"/>
        <end position="72"/>
    </location>
</feature>
<keyword evidence="3" id="KW-1185">Reference proteome</keyword>
<dbReference type="EMBL" id="JAZHXJ010001309">
    <property type="protein sequence ID" value="KAL1845033.1"/>
    <property type="molecule type" value="Genomic_DNA"/>
</dbReference>
<dbReference type="Pfam" id="PF10199">
    <property type="entry name" value="Adaptin_binding"/>
    <property type="match status" value="1"/>
</dbReference>
<organism evidence="2 3">
    <name type="scientific">Phialemonium thermophilum</name>
    <dbReference type="NCBI Taxonomy" id="223376"/>
    <lineage>
        <taxon>Eukaryota</taxon>
        <taxon>Fungi</taxon>
        <taxon>Dikarya</taxon>
        <taxon>Ascomycota</taxon>
        <taxon>Pezizomycotina</taxon>
        <taxon>Sordariomycetes</taxon>
        <taxon>Sordariomycetidae</taxon>
        <taxon>Cephalothecales</taxon>
        <taxon>Cephalothecaceae</taxon>
        <taxon>Phialemonium</taxon>
    </lineage>
</organism>
<name>A0ABR3VTM6_9PEZI</name>
<dbReference type="Gene3D" id="3.40.50.11960">
    <property type="match status" value="1"/>
</dbReference>
<dbReference type="Proteomes" id="UP001586593">
    <property type="component" value="Unassembled WGS sequence"/>
</dbReference>
<reference evidence="2 3" key="1">
    <citation type="journal article" date="2024" name="Commun. Biol.">
        <title>Comparative genomic analysis of thermophilic fungi reveals convergent evolutionary adaptations and gene losses.</title>
        <authorList>
            <person name="Steindorff A.S."/>
            <person name="Aguilar-Pontes M.V."/>
            <person name="Robinson A.J."/>
            <person name="Andreopoulos B."/>
            <person name="LaButti K."/>
            <person name="Kuo A."/>
            <person name="Mondo S."/>
            <person name="Riley R."/>
            <person name="Otillar R."/>
            <person name="Haridas S."/>
            <person name="Lipzen A."/>
            <person name="Grimwood J."/>
            <person name="Schmutz J."/>
            <person name="Clum A."/>
            <person name="Reid I.D."/>
            <person name="Moisan M.C."/>
            <person name="Butler G."/>
            <person name="Nguyen T.T.M."/>
            <person name="Dewar K."/>
            <person name="Conant G."/>
            <person name="Drula E."/>
            <person name="Henrissat B."/>
            <person name="Hansel C."/>
            <person name="Singer S."/>
            <person name="Hutchinson M.I."/>
            <person name="de Vries R.P."/>
            <person name="Natvig D.O."/>
            <person name="Powell A.J."/>
            <person name="Tsang A."/>
            <person name="Grigoriev I.V."/>
        </authorList>
    </citation>
    <scope>NUCLEOTIDE SEQUENCE [LARGE SCALE GENOMIC DNA]</scope>
    <source>
        <strain evidence="2 3">ATCC 24622</strain>
    </source>
</reference>
<evidence type="ECO:0000256" key="1">
    <source>
        <dbReference type="SAM" id="MobiDB-lite"/>
    </source>
</evidence>
<evidence type="ECO:0000313" key="2">
    <source>
        <dbReference type="EMBL" id="KAL1845033.1"/>
    </source>
</evidence>
<feature type="compositionally biased region" description="Acidic residues" evidence="1">
    <location>
        <begin position="91"/>
        <end position="106"/>
    </location>
</feature>
<sequence length="189" mass="20550">MEDLCAEWGLEFVHAPLGAAAAAGEGVRNEFGEKVGIPRVREALESNNWSQATGFGDDDDDDDDPDGVDVEDAAPAARRDVSGPTSGRSQDDEDKDEDGADFDPETLDFGFDREDFAGLRQAIWSAGREGEEGDDGGEGQEKVLGEEDVEKLEGMMRKLLAVRDMSAGLPEEQRRRMARQAVGEVMKEL</sequence>
<evidence type="ECO:0000313" key="3">
    <source>
        <dbReference type="Proteomes" id="UP001586593"/>
    </source>
</evidence>
<gene>
    <name evidence="2" type="ORF">VTK73DRAFT_1307</name>
</gene>
<dbReference type="PANTHER" id="PTHR14659">
    <property type="entry name" value="ALPHA- AND GAMMA-ADAPTIN-BINDING PROTEIN P34"/>
    <property type="match status" value="1"/>
</dbReference>
<comment type="caution">
    <text evidence="2">The sequence shown here is derived from an EMBL/GenBank/DDBJ whole genome shotgun (WGS) entry which is preliminary data.</text>
</comment>
<accession>A0ABR3VTM6</accession>
<protein>
    <submittedName>
        <fullName evidence="2">Uncharacterized protein</fullName>
    </submittedName>
</protein>
<proteinExistence type="predicted"/>
<feature type="compositionally biased region" description="Basic and acidic residues" evidence="1">
    <location>
        <begin position="139"/>
        <end position="148"/>
    </location>
</feature>
<dbReference type="PANTHER" id="PTHR14659:SF1">
    <property type="entry name" value="ALPHA- AND GAMMA-ADAPTIN-BINDING PROTEIN P34"/>
    <property type="match status" value="1"/>
</dbReference>
<feature type="region of interest" description="Disordered" evidence="1">
    <location>
        <begin position="42"/>
        <end position="148"/>
    </location>
</feature>
<dbReference type="InterPro" id="IPR019341">
    <property type="entry name" value="Alpha/Gamma-adaptin-bd_p34"/>
</dbReference>